<evidence type="ECO:0000313" key="3">
    <source>
        <dbReference type="EMBL" id="KAF9733716.1"/>
    </source>
</evidence>
<accession>A0A9P6GDK6</accession>
<sequence length="301" mass="32975">MAFPVARNDADGDYLLVVSGQAPYLADWKRFKDHIRKVVKEQPGWANVCEGKVRGDMQGWCRLKDKEDANSVYSLYAYSRQVVIHIFATSLRTGYWDLFKCNCNRHFGVGDRGHSPGRSGIDVNAVNQVFGKQEGDSAAYYAVPAQFTYQYTNCYQAPPYTPLSVYQYPRALVQPMYLQSSGGLPVNLSPGAVITESRGIFLQGLKYSVGNGELKILLAECGLRPQQASVHRDSRGASKGVATARFSRKADAELAVSVLNGRTHAGRTLTARMDTNSTVIGSLEPLVVDGTNKTGASSVNY</sequence>
<feature type="domain" description="RRM" evidence="2">
    <location>
        <begin position="198"/>
        <end position="276"/>
    </location>
</feature>
<gene>
    <name evidence="3" type="ORF">PMIN01_08059</name>
</gene>
<dbReference type="GO" id="GO:0003723">
    <property type="term" value="F:RNA binding"/>
    <property type="evidence" value="ECO:0007669"/>
    <property type="project" value="UniProtKB-UniRule"/>
</dbReference>
<dbReference type="Gene3D" id="3.30.70.330">
    <property type="match status" value="1"/>
</dbReference>
<reference evidence="3" key="1">
    <citation type="journal article" date="2020" name="Mol. Plant Microbe Interact.">
        <title>Genome Sequence of the Biocontrol Agent Coniothyrium minitans strain Conio (IMI 134523).</title>
        <authorList>
            <person name="Patel D."/>
            <person name="Shittu T.A."/>
            <person name="Baroncelli R."/>
            <person name="Muthumeenakshi S."/>
            <person name="Osborne T.H."/>
            <person name="Janganan T.K."/>
            <person name="Sreenivasaprasad S."/>
        </authorList>
    </citation>
    <scope>NUCLEOTIDE SEQUENCE</scope>
    <source>
        <strain evidence="3">Conio</strain>
    </source>
</reference>
<dbReference type="CDD" id="cd00590">
    <property type="entry name" value="RRM_SF"/>
    <property type="match status" value="1"/>
</dbReference>
<dbReference type="EMBL" id="WJXW01000008">
    <property type="protein sequence ID" value="KAF9733716.1"/>
    <property type="molecule type" value="Genomic_DNA"/>
</dbReference>
<keyword evidence="4" id="KW-1185">Reference proteome</keyword>
<dbReference type="AlphaFoldDB" id="A0A9P6GDK6"/>
<dbReference type="Pfam" id="PF00076">
    <property type="entry name" value="RRM_1"/>
    <property type="match status" value="1"/>
</dbReference>
<evidence type="ECO:0000256" key="1">
    <source>
        <dbReference type="PROSITE-ProRule" id="PRU00176"/>
    </source>
</evidence>
<dbReference type="SUPFAM" id="SSF54928">
    <property type="entry name" value="RNA-binding domain, RBD"/>
    <property type="match status" value="1"/>
</dbReference>
<name>A0A9P6GDK6_9PLEO</name>
<dbReference type="InterPro" id="IPR012677">
    <property type="entry name" value="Nucleotide-bd_a/b_plait_sf"/>
</dbReference>
<dbReference type="InterPro" id="IPR000504">
    <property type="entry name" value="RRM_dom"/>
</dbReference>
<organism evidence="3 4">
    <name type="scientific">Paraphaeosphaeria minitans</name>
    <dbReference type="NCBI Taxonomy" id="565426"/>
    <lineage>
        <taxon>Eukaryota</taxon>
        <taxon>Fungi</taxon>
        <taxon>Dikarya</taxon>
        <taxon>Ascomycota</taxon>
        <taxon>Pezizomycotina</taxon>
        <taxon>Dothideomycetes</taxon>
        <taxon>Pleosporomycetidae</taxon>
        <taxon>Pleosporales</taxon>
        <taxon>Massarineae</taxon>
        <taxon>Didymosphaeriaceae</taxon>
        <taxon>Paraphaeosphaeria</taxon>
    </lineage>
</organism>
<dbReference type="InterPro" id="IPR035979">
    <property type="entry name" value="RBD_domain_sf"/>
</dbReference>
<evidence type="ECO:0000313" key="4">
    <source>
        <dbReference type="Proteomes" id="UP000756921"/>
    </source>
</evidence>
<proteinExistence type="predicted"/>
<protein>
    <recommendedName>
        <fullName evidence="2">RRM domain-containing protein</fullName>
    </recommendedName>
</protein>
<comment type="caution">
    <text evidence="3">The sequence shown here is derived from an EMBL/GenBank/DDBJ whole genome shotgun (WGS) entry which is preliminary data.</text>
</comment>
<dbReference type="Proteomes" id="UP000756921">
    <property type="component" value="Unassembled WGS sequence"/>
</dbReference>
<keyword evidence="1" id="KW-0694">RNA-binding</keyword>
<evidence type="ECO:0000259" key="2">
    <source>
        <dbReference type="PROSITE" id="PS50102"/>
    </source>
</evidence>
<dbReference type="PROSITE" id="PS50102">
    <property type="entry name" value="RRM"/>
    <property type="match status" value="1"/>
</dbReference>
<dbReference type="OrthoDB" id="1049195at2759"/>